<dbReference type="VEuPathDB" id="FungiDB:BLGHR1_16488"/>
<evidence type="ECO:0000313" key="1">
    <source>
        <dbReference type="EMBL" id="SZF05685.1"/>
    </source>
</evidence>
<reference evidence="1 2" key="1">
    <citation type="submission" date="2017-11" db="EMBL/GenBank/DDBJ databases">
        <authorList>
            <person name="Kracher B."/>
        </authorList>
    </citation>
    <scope>NUCLEOTIDE SEQUENCE [LARGE SCALE GENOMIC DNA]</scope>
    <source>
        <strain evidence="1 2">RACE1</strain>
    </source>
</reference>
<dbReference type="Proteomes" id="UP000275772">
    <property type="component" value="Unassembled WGS sequence"/>
</dbReference>
<dbReference type="AlphaFoldDB" id="A0A383V1H8"/>
<gene>
    <name evidence="1" type="ORF">BLGHR1_16488</name>
</gene>
<name>A0A383V1H8_BLUHO</name>
<protein>
    <submittedName>
        <fullName evidence="1">Uncharacterized protein</fullName>
    </submittedName>
</protein>
<sequence>MCLIVSDFKAAVVYQHYRFHQIRIAGRLPVNPLSPKSQDQQLYSIEY</sequence>
<evidence type="ECO:0000313" key="2">
    <source>
        <dbReference type="Proteomes" id="UP000275772"/>
    </source>
</evidence>
<organism evidence="1 2">
    <name type="scientific">Blumeria hordei</name>
    <name type="common">Barley powdery mildew</name>
    <name type="synonym">Blumeria graminis f. sp. hordei</name>
    <dbReference type="NCBI Taxonomy" id="2867405"/>
    <lineage>
        <taxon>Eukaryota</taxon>
        <taxon>Fungi</taxon>
        <taxon>Dikarya</taxon>
        <taxon>Ascomycota</taxon>
        <taxon>Pezizomycotina</taxon>
        <taxon>Leotiomycetes</taxon>
        <taxon>Erysiphales</taxon>
        <taxon>Erysiphaceae</taxon>
        <taxon>Blumeria</taxon>
    </lineage>
</organism>
<proteinExistence type="predicted"/>
<dbReference type="EMBL" id="UNSH01000083">
    <property type="protein sequence ID" value="SZF05685.1"/>
    <property type="molecule type" value="Genomic_DNA"/>
</dbReference>
<accession>A0A383V1H8</accession>